<protein>
    <submittedName>
        <fullName evidence="1">Uncharacterized protein</fullName>
    </submittedName>
</protein>
<gene>
    <name evidence="1" type="ORF">ES332_D04G185600v1</name>
</gene>
<dbReference type="Proteomes" id="UP000322667">
    <property type="component" value="Chromosome D04"/>
</dbReference>
<evidence type="ECO:0000313" key="1">
    <source>
        <dbReference type="EMBL" id="TYH77876.1"/>
    </source>
</evidence>
<dbReference type="EMBL" id="CM017626">
    <property type="protein sequence ID" value="TYH77876.1"/>
    <property type="molecule type" value="Genomic_DNA"/>
</dbReference>
<dbReference type="PANTHER" id="PTHR31343:SF3">
    <property type="entry name" value="DUF789 DOMAIN-CONTAINING PROTEIN"/>
    <property type="match status" value="1"/>
</dbReference>
<reference evidence="1 2" key="1">
    <citation type="submission" date="2019-07" db="EMBL/GenBank/DDBJ databases">
        <title>WGS assembly of Gossypium tomentosum.</title>
        <authorList>
            <person name="Chen Z.J."/>
            <person name="Sreedasyam A."/>
            <person name="Ando A."/>
            <person name="Song Q."/>
            <person name="De L."/>
            <person name="Hulse-Kemp A."/>
            <person name="Ding M."/>
            <person name="Ye W."/>
            <person name="Kirkbride R."/>
            <person name="Jenkins J."/>
            <person name="Plott C."/>
            <person name="Lovell J."/>
            <person name="Lin Y.-M."/>
            <person name="Vaughn R."/>
            <person name="Liu B."/>
            <person name="Li W."/>
            <person name="Simpson S."/>
            <person name="Scheffler B."/>
            <person name="Saski C."/>
            <person name="Grover C."/>
            <person name="Hu G."/>
            <person name="Conover J."/>
            <person name="Carlson J."/>
            <person name="Shu S."/>
            <person name="Boston L."/>
            <person name="Williams M."/>
            <person name="Peterson D."/>
            <person name="Mcgee K."/>
            <person name="Jones D."/>
            <person name="Wendel J."/>
            <person name="Stelly D."/>
            <person name="Grimwood J."/>
            <person name="Schmutz J."/>
        </authorList>
    </citation>
    <scope>NUCLEOTIDE SEQUENCE [LARGE SCALE GENOMIC DNA]</scope>
    <source>
        <strain evidence="1">7179.01</strain>
    </source>
</reference>
<organism evidence="1 2">
    <name type="scientific">Gossypium tomentosum</name>
    <name type="common">Hawaiian cotton</name>
    <name type="synonym">Gossypium sandvicense</name>
    <dbReference type="NCBI Taxonomy" id="34277"/>
    <lineage>
        <taxon>Eukaryota</taxon>
        <taxon>Viridiplantae</taxon>
        <taxon>Streptophyta</taxon>
        <taxon>Embryophyta</taxon>
        <taxon>Tracheophyta</taxon>
        <taxon>Spermatophyta</taxon>
        <taxon>Magnoliopsida</taxon>
        <taxon>eudicotyledons</taxon>
        <taxon>Gunneridae</taxon>
        <taxon>Pentapetalae</taxon>
        <taxon>rosids</taxon>
        <taxon>malvids</taxon>
        <taxon>Malvales</taxon>
        <taxon>Malvaceae</taxon>
        <taxon>Malvoideae</taxon>
        <taxon>Gossypium</taxon>
    </lineage>
</organism>
<sequence>MSSPWDFTVPNVPTHSNLQCFLQCITPIVKKCNKRSKEEAEKEGFKLSEVWESYSEWSAYGVAVPILLNNGDRVVQYYSPTLSALQLYTSTLIDDKLWGKDKSDKTSSNDNSSCLGSNATKNDDNSCNIQTTADRCGYLYCQYDETTAPYDRVPFTEKIKELGKHYPGLINLHCMNLSPYSWIAIAWYPVYQIPTAINVKELSACFVTYHPLFSLPQASENVKLEVEKVEGKKSKEEEMCLPPFAMVSYKMFGTLWTNPKTTDYDIALRHQTAACCWLKQLNFHHHDFNFFMSHVAGEVINTYQHVPITSNARSFQ</sequence>
<dbReference type="AlphaFoldDB" id="A0A5D2LFL2"/>
<dbReference type="InterPro" id="IPR008507">
    <property type="entry name" value="DUF789"/>
</dbReference>
<evidence type="ECO:0000313" key="2">
    <source>
        <dbReference type="Proteomes" id="UP000322667"/>
    </source>
</evidence>
<dbReference type="PANTHER" id="PTHR31343">
    <property type="entry name" value="T15D22.8"/>
    <property type="match status" value="1"/>
</dbReference>
<proteinExistence type="predicted"/>
<keyword evidence="2" id="KW-1185">Reference proteome</keyword>
<accession>A0A5D2LFL2</accession>
<name>A0A5D2LFL2_GOSTO</name>
<dbReference type="Pfam" id="PF05623">
    <property type="entry name" value="DUF789"/>
    <property type="match status" value="1"/>
</dbReference>